<dbReference type="PANTHER" id="PTHR30502:SF0">
    <property type="entry name" value="PHOSPHOENOLPYRUVATE CARBOXYLASE FAMILY PROTEIN"/>
    <property type="match status" value="1"/>
</dbReference>
<dbReference type="Proteomes" id="UP000252419">
    <property type="component" value="Unassembled WGS sequence"/>
</dbReference>
<dbReference type="InterPro" id="IPR005000">
    <property type="entry name" value="Aldolase/citrate-lyase_domain"/>
</dbReference>
<evidence type="ECO:0000259" key="4">
    <source>
        <dbReference type="Pfam" id="PF03328"/>
    </source>
</evidence>
<evidence type="ECO:0000256" key="3">
    <source>
        <dbReference type="ARBA" id="ARBA00023239"/>
    </source>
</evidence>
<keyword evidence="6" id="KW-1185">Reference proteome</keyword>
<dbReference type="EMBL" id="JPWA01000034">
    <property type="protein sequence ID" value="RCK04223.1"/>
    <property type="molecule type" value="Genomic_DNA"/>
</dbReference>
<accession>A0A367U936</accession>
<keyword evidence="3" id="KW-0456">Lyase</keyword>
<dbReference type="GO" id="GO:0016832">
    <property type="term" value="F:aldehyde-lyase activity"/>
    <property type="evidence" value="ECO:0007669"/>
    <property type="project" value="TreeGrafter"/>
</dbReference>
<dbReference type="RefSeq" id="WP_114123421.1">
    <property type="nucleotide sequence ID" value="NZ_JPWA01000034.1"/>
</dbReference>
<dbReference type="InterPro" id="IPR040442">
    <property type="entry name" value="Pyrv_kinase-like_dom_sf"/>
</dbReference>
<dbReference type="InterPro" id="IPR015813">
    <property type="entry name" value="Pyrv/PenolPyrv_kinase-like_dom"/>
</dbReference>
<name>A0A367U936_9PROT</name>
<gene>
    <name evidence="5" type="ORF">TH5_20850</name>
</gene>
<evidence type="ECO:0000313" key="5">
    <source>
        <dbReference type="EMBL" id="RCK04223.1"/>
    </source>
</evidence>
<comment type="similarity">
    <text evidence="1">Belongs to the HpcH/HpaI aldolase family.</text>
</comment>
<dbReference type="AlphaFoldDB" id="A0A367U936"/>
<keyword evidence="2" id="KW-0479">Metal-binding</keyword>
<dbReference type="SUPFAM" id="SSF51621">
    <property type="entry name" value="Phosphoenolpyruvate/pyruvate domain"/>
    <property type="match status" value="1"/>
</dbReference>
<evidence type="ECO:0000256" key="2">
    <source>
        <dbReference type="ARBA" id="ARBA00022723"/>
    </source>
</evidence>
<comment type="caution">
    <text evidence="5">The sequence shown here is derived from an EMBL/GenBank/DDBJ whole genome shotgun (WGS) entry which is preliminary data.</text>
</comment>
<dbReference type="Gene3D" id="3.20.20.60">
    <property type="entry name" value="Phosphoenolpyruvate-binding domains"/>
    <property type="match status" value="1"/>
</dbReference>
<feature type="domain" description="HpcH/HpaI aldolase/citrate lyase" evidence="4">
    <location>
        <begin position="18"/>
        <end position="235"/>
    </location>
</feature>
<dbReference type="InterPro" id="IPR050251">
    <property type="entry name" value="HpcH-HpaI_aldolase"/>
</dbReference>
<dbReference type="Pfam" id="PF03328">
    <property type="entry name" value="HpcH_HpaI"/>
    <property type="match status" value="1"/>
</dbReference>
<evidence type="ECO:0000313" key="6">
    <source>
        <dbReference type="Proteomes" id="UP000252419"/>
    </source>
</evidence>
<proteinExistence type="inferred from homology"/>
<evidence type="ECO:0000256" key="1">
    <source>
        <dbReference type="ARBA" id="ARBA00005568"/>
    </source>
</evidence>
<reference evidence="5 6" key="1">
    <citation type="submission" date="2014-07" db="EMBL/GenBank/DDBJ databases">
        <title>Draft genome sequence of Thalassospira xianhensis P-4 (MCCC 1A02616).</title>
        <authorList>
            <person name="Lai Q."/>
            <person name="Shao Z."/>
        </authorList>
    </citation>
    <scope>NUCLEOTIDE SEQUENCE [LARGE SCALE GENOMIC DNA]</scope>
    <source>
        <strain evidence="5 6">MCCC 1A02616</strain>
    </source>
</reference>
<dbReference type="GO" id="GO:0005737">
    <property type="term" value="C:cytoplasm"/>
    <property type="evidence" value="ECO:0007669"/>
    <property type="project" value="TreeGrafter"/>
</dbReference>
<sequence>MLTENQLKKAIRAGQPAYGLFCSIPSPTAIEMIAEADFDFVIIDTEHVLVNPETLENMIRAGDALQITVLVRVGDTDPKGILRVLDAGAKGIVVPMVERAEDVKTAVSAARYHPDGKRSLNGGRPGAFGKSSLADYMTFANREIMVVAMIESRAGLENIHDILAVDGLDMILEGAADLSQSMGMPWQIKNPEIQECLDNLQRECSRAAIPYCAIPREPDEHEKWIRKGVHTFVLGEERGIAFRALQNKLQTTKAGAENHHERDK</sequence>
<protein>
    <submittedName>
        <fullName evidence="5">Siderophore biosynthesis protein SbnG</fullName>
    </submittedName>
</protein>
<dbReference type="PANTHER" id="PTHR30502">
    <property type="entry name" value="2-KETO-3-DEOXY-L-RHAMNONATE ALDOLASE"/>
    <property type="match status" value="1"/>
</dbReference>
<dbReference type="GO" id="GO:0046872">
    <property type="term" value="F:metal ion binding"/>
    <property type="evidence" value="ECO:0007669"/>
    <property type="project" value="UniProtKB-KW"/>
</dbReference>
<organism evidence="5 6">
    <name type="scientific">Thalassospira xianhensis MCCC 1A02616</name>
    <dbReference type="NCBI Taxonomy" id="1177929"/>
    <lineage>
        <taxon>Bacteria</taxon>
        <taxon>Pseudomonadati</taxon>
        <taxon>Pseudomonadota</taxon>
        <taxon>Alphaproteobacteria</taxon>
        <taxon>Rhodospirillales</taxon>
        <taxon>Thalassospiraceae</taxon>
        <taxon>Thalassospira</taxon>
    </lineage>
</organism>